<dbReference type="RefSeq" id="WP_168614524.1">
    <property type="nucleotide sequence ID" value="NZ_BAAAOX010000012.1"/>
</dbReference>
<keyword evidence="3" id="KW-1185">Reference proteome</keyword>
<feature type="transmembrane region" description="Helical" evidence="1">
    <location>
        <begin position="191"/>
        <end position="213"/>
    </location>
</feature>
<name>A0A7H2BF08_9MICC</name>
<feature type="transmembrane region" description="Helical" evidence="1">
    <location>
        <begin position="71"/>
        <end position="91"/>
    </location>
</feature>
<dbReference type="KEGG" id="rter:IDM49_02980"/>
<feature type="transmembrane region" description="Helical" evidence="1">
    <location>
        <begin position="48"/>
        <end position="65"/>
    </location>
</feature>
<organism evidence="2 3">
    <name type="scientific">Rothia terrae</name>
    <dbReference type="NCBI Taxonomy" id="396015"/>
    <lineage>
        <taxon>Bacteria</taxon>
        <taxon>Bacillati</taxon>
        <taxon>Actinomycetota</taxon>
        <taxon>Actinomycetes</taxon>
        <taxon>Micrococcales</taxon>
        <taxon>Micrococcaceae</taxon>
        <taxon>Rothia</taxon>
    </lineage>
</organism>
<dbReference type="AlphaFoldDB" id="A0A7H2BF08"/>
<evidence type="ECO:0000256" key="1">
    <source>
        <dbReference type="SAM" id="Phobius"/>
    </source>
</evidence>
<dbReference type="GeneID" id="96623191"/>
<protein>
    <submittedName>
        <fullName evidence="2">Uncharacterized protein</fullName>
    </submittedName>
</protein>
<gene>
    <name evidence="2" type="ORF">IDM49_02980</name>
</gene>
<keyword evidence="1" id="KW-1133">Transmembrane helix</keyword>
<keyword evidence="1" id="KW-0472">Membrane</keyword>
<feature type="transmembrane region" description="Helical" evidence="1">
    <location>
        <begin position="162"/>
        <end position="185"/>
    </location>
</feature>
<sequence length="252" mass="26182">MTHTEHSDAQTTKLRTFVPELKQIRDKQRRKMYEGRIGAIGASPQSRYRLVGIAACVTLLAVVVASIIHPYVSAAVCLGVVALVAGGWPAATGVAELRGTHRIYQHSTIILLSGVVSVVLALTTPSADRLAMLPLVAAVGIVCSFLVELVRGEGSKGRLESTISCVTGVLASVSAAGWVGISRIYDTPGGALPILLTGVIFALLVGLIGLRIISAGPKEGPRRGALTLGVTPVAFIGVVGYTSATFLTYVLG</sequence>
<feature type="transmembrane region" description="Helical" evidence="1">
    <location>
        <begin position="103"/>
        <end position="124"/>
    </location>
</feature>
<feature type="transmembrane region" description="Helical" evidence="1">
    <location>
        <begin position="130"/>
        <end position="150"/>
    </location>
</feature>
<evidence type="ECO:0000313" key="3">
    <source>
        <dbReference type="Proteomes" id="UP000516404"/>
    </source>
</evidence>
<proteinExistence type="predicted"/>
<dbReference type="EMBL" id="CP061539">
    <property type="protein sequence ID" value="QNV38254.1"/>
    <property type="molecule type" value="Genomic_DNA"/>
</dbReference>
<feature type="transmembrane region" description="Helical" evidence="1">
    <location>
        <begin position="225"/>
        <end position="251"/>
    </location>
</feature>
<keyword evidence="1" id="KW-0812">Transmembrane</keyword>
<evidence type="ECO:0000313" key="2">
    <source>
        <dbReference type="EMBL" id="QNV38254.1"/>
    </source>
</evidence>
<reference evidence="2 3" key="1">
    <citation type="submission" date="2020-09" db="EMBL/GenBank/DDBJ databases">
        <title>Investigation of environmental microbes.</title>
        <authorList>
            <person name="Ou Y."/>
            <person name="Kang Q."/>
        </authorList>
    </citation>
    <scope>NUCLEOTIDE SEQUENCE [LARGE SCALE GENOMIC DNA]</scope>
    <source>
        <strain evidence="2 3">KJZ-14</strain>
    </source>
</reference>
<dbReference type="Proteomes" id="UP000516404">
    <property type="component" value="Chromosome"/>
</dbReference>
<accession>A0A7H2BF08</accession>